<dbReference type="GO" id="GO:0031505">
    <property type="term" value="P:fungal-type cell wall organization"/>
    <property type="evidence" value="ECO:0007669"/>
    <property type="project" value="TreeGrafter"/>
</dbReference>
<feature type="compositionally biased region" description="Low complexity" evidence="1">
    <location>
        <begin position="51"/>
        <end position="63"/>
    </location>
</feature>
<dbReference type="GO" id="GO:0005576">
    <property type="term" value="C:extracellular region"/>
    <property type="evidence" value="ECO:0007669"/>
    <property type="project" value="TreeGrafter"/>
</dbReference>
<reference evidence="3 4" key="1">
    <citation type="submission" date="2014-09" db="EMBL/GenBank/DDBJ databases">
        <authorList>
            <person name="Ellenberger Sabrina"/>
        </authorList>
    </citation>
    <scope>NUCLEOTIDE SEQUENCE [LARGE SCALE GENOMIC DNA]</scope>
    <source>
        <strain evidence="3 4">CBS 412.66</strain>
    </source>
</reference>
<evidence type="ECO:0000256" key="1">
    <source>
        <dbReference type="SAM" id="MobiDB-lite"/>
    </source>
</evidence>
<feature type="compositionally biased region" description="Basic and acidic residues" evidence="1">
    <location>
        <begin position="25"/>
        <end position="50"/>
    </location>
</feature>
<feature type="compositionally biased region" description="Low complexity" evidence="1">
    <location>
        <begin position="195"/>
        <end position="211"/>
    </location>
</feature>
<feature type="compositionally biased region" description="Low complexity" evidence="1">
    <location>
        <begin position="426"/>
        <end position="442"/>
    </location>
</feature>
<feature type="compositionally biased region" description="Polar residues" evidence="1">
    <location>
        <begin position="143"/>
        <end position="153"/>
    </location>
</feature>
<dbReference type="EMBL" id="LN732915">
    <property type="protein sequence ID" value="CEP16213.1"/>
    <property type="molecule type" value="Genomic_DNA"/>
</dbReference>
<feature type="region of interest" description="Disordered" evidence="1">
    <location>
        <begin position="426"/>
        <end position="556"/>
    </location>
</feature>
<dbReference type="PANTHER" id="PTHR35778">
    <property type="entry name" value="SIGNALING MUCIN HKR1-RELATED"/>
    <property type="match status" value="1"/>
</dbReference>
<dbReference type="STRING" id="35722.A0A0B7NLH5"/>
<dbReference type="GO" id="GO:0005034">
    <property type="term" value="F:osmosensor activity"/>
    <property type="evidence" value="ECO:0007669"/>
    <property type="project" value="InterPro"/>
</dbReference>
<evidence type="ECO:0000313" key="3">
    <source>
        <dbReference type="EMBL" id="CEP16213.1"/>
    </source>
</evidence>
<dbReference type="AlphaFoldDB" id="A0A0B7NLH5"/>
<dbReference type="Proteomes" id="UP000054107">
    <property type="component" value="Unassembled WGS sequence"/>
</dbReference>
<dbReference type="GO" id="GO:0030010">
    <property type="term" value="P:establishment of cell polarity"/>
    <property type="evidence" value="ECO:0007669"/>
    <property type="project" value="TreeGrafter"/>
</dbReference>
<feature type="compositionally biased region" description="Low complexity" evidence="1">
    <location>
        <begin position="102"/>
        <end position="118"/>
    </location>
</feature>
<dbReference type="GO" id="GO:0001402">
    <property type="term" value="P:signal transduction involved in filamentous growth"/>
    <property type="evidence" value="ECO:0007669"/>
    <property type="project" value="TreeGrafter"/>
</dbReference>
<feature type="compositionally biased region" description="Polar residues" evidence="1">
    <location>
        <begin position="449"/>
        <end position="461"/>
    </location>
</feature>
<keyword evidence="2" id="KW-0812">Transmembrane</keyword>
<feature type="compositionally biased region" description="Low complexity" evidence="1">
    <location>
        <begin position="481"/>
        <end position="551"/>
    </location>
</feature>
<feature type="compositionally biased region" description="Low complexity" evidence="1">
    <location>
        <begin position="366"/>
        <end position="384"/>
    </location>
</feature>
<proteinExistence type="predicted"/>
<dbReference type="PANTHER" id="PTHR35778:SF1">
    <property type="entry name" value="SIGNALING MUCIN HKR1-RELATED"/>
    <property type="match status" value="1"/>
</dbReference>
<dbReference type="GO" id="GO:0030427">
    <property type="term" value="C:site of polarized growth"/>
    <property type="evidence" value="ECO:0007669"/>
    <property type="project" value="TreeGrafter"/>
</dbReference>
<sequence length="809" mass="84609">MLNKRGISLDILSTKENQEAETGTDGDKETSTNEKNAQKTESVKNGHHDQNSTNSSVTTPVSSDNKKDDPTTRTTSSKEEKHGTATITNKHSSTSDSEKSTRTTSATHSATSAKVTHSPSRSIEEKSTPESSIGSPESILTGHGSTKTPTANKSKLPASFDSSVTNAGTLSHTHSTASETPSKSKSIHNTASHHTTLSAEPTTTTEIPSSSSTDLVSVLETIIDSLLPTRSTSTTISFAETPTSSEHVLTVATPTAIGDHPESSKQKPTLLRNSTFVSTDDSEISTKTTLSSIIKNVTLTMHSNSTPTTSEALESASSIESLFSGLVDASTLTSTASNRHAKSFSRTTESSTATATATIITSSATATTTTTTTTKTESVQPTTTAETPSNDVTSDIPKSTYKYETLAWLSESFVYYTSTSVTTTTTTTTATTTATTSTATTSTDEEPTLITTSKETPSSSFTEDETAPTFTAQTSDEENVTSTDESSSMTSSATTTSTTESSTTIPSVTEPSTTATSTTTSSTSVSTTTTSSASTTASSITTADDASSTSSSEEDLPQYITPNLNAIIPDTSQVTFIKFNGISYAKLVSDALLTAQMVQEIPVMLGDALETSADNVIVVSIQKAAASVSRKRSDASSSSSSNGGVMVSVAIPKNEVNELQALITNSSSPLYDSKNGQLPTYIDRSYPITAKAVVNTGNGPQALADPNGDPNHADQSSQDGSQGGGGGNRLPKGGIIGICVGVGVCVYAAATVAGVYVYRKRRQRREQQILEQHRLFAKSISSPIMQGNSLGFMPAPFQHSHMPCNVNYN</sequence>
<dbReference type="GO" id="GO:0005886">
    <property type="term" value="C:plasma membrane"/>
    <property type="evidence" value="ECO:0007669"/>
    <property type="project" value="InterPro"/>
</dbReference>
<keyword evidence="2" id="KW-1133">Transmembrane helix</keyword>
<dbReference type="GO" id="GO:0006972">
    <property type="term" value="P:hyperosmotic response"/>
    <property type="evidence" value="ECO:0007669"/>
    <property type="project" value="TreeGrafter"/>
</dbReference>
<dbReference type="InterPro" id="IPR039295">
    <property type="entry name" value="MSB2"/>
</dbReference>
<feature type="region of interest" description="Disordered" evidence="1">
    <location>
        <begin position="366"/>
        <end position="396"/>
    </location>
</feature>
<accession>A0A0B7NLH5</accession>
<feature type="region of interest" description="Disordered" evidence="1">
    <location>
        <begin position="1"/>
        <end position="211"/>
    </location>
</feature>
<feature type="compositionally biased region" description="Polar residues" evidence="1">
    <location>
        <begin position="385"/>
        <end position="396"/>
    </location>
</feature>
<dbReference type="GO" id="GO:0009986">
    <property type="term" value="C:cell surface"/>
    <property type="evidence" value="ECO:0007669"/>
    <property type="project" value="TreeGrafter"/>
</dbReference>
<evidence type="ECO:0000313" key="4">
    <source>
        <dbReference type="Proteomes" id="UP000054107"/>
    </source>
</evidence>
<feature type="compositionally biased region" description="Basic and acidic residues" evidence="1">
    <location>
        <begin position="64"/>
        <end position="83"/>
    </location>
</feature>
<organism evidence="3 4">
    <name type="scientific">Parasitella parasitica</name>
    <dbReference type="NCBI Taxonomy" id="35722"/>
    <lineage>
        <taxon>Eukaryota</taxon>
        <taxon>Fungi</taxon>
        <taxon>Fungi incertae sedis</taxon>
        <taxon>Mucoromycota</taxon>
        <taxon>Mucoromycotina</taxon>
        <taxon>Mucoromycetes</taxon>
        <taxon>Mucorales</taxon>
        <taxon>Mucorineae</taxon>
        <taxon>Mucoraceae</taxon>
        <taxon>Parasitella</taxon>
    </lineage>
</organism>
<dbReference type="OrthoDB" id="2443140at2759"/>
<feature type="transmembrane region" description="Helical" evidence="2">
    <location>
        <begin position="735"/>
        <end position="758"/>
    </location>
</feature>
<name>A0A0B7NLH5_9FUNG</name>
<feature type="compositionally biased region" description="Polar residues" evidence="1">
    <location>
        <begin position="160"/>
        <end position="194"/>
    </location>
</feature>
<feature type="region of interest" description="Disordered" evidence="1">
    <location>
        <begin position="697"/>
        <end position="727"/>
    </location>
</feature>
<evidence type="ECO:0000256" key="2">
    <source>
        <dbReference type="SAM" id="Phobius"/>
    </source>
</evidence>
<gene>
    <name evidence="3" type="primary">PARPA_10462.1 scaffold 40601</name>
</gene>
<feature type="compositionally biased region" description="Polar residues" evidence="1">
    <location>
        <begin position="85"/>
        <end position="95"/>
    </location>
</feature>
<keyword evidence="4" id="KW-1185">Reference proteome</keyword>
<protein>
    <submittedName>
        <fullName evidence="3">Uncharacterized protein</fullName>
    </submittedName>
</protein>
<keyword evidence="2" id="KW-0472">Membrane</keyword>
<dbReference type="GO" id="GO:0007232">
    <property type="term" value="P:osmosensory signaling pathway via Sho1 osmosensor"/>
    <property type="evidence" value="ECO:0007669"/>
    <property type="project" value="InterPro"/>
</dbReference>